<evidence type="ECO:0000313" key="3">
    <source>
        <dbReference type="Proteomes" id="UP000700706"/>
    </source>
</evidence>
<dbReference type="Proteomes" id="UP000700706">
    <property type="component" value="Unassembled WGS sequence"/>
</dbReference>
<accession>A0A952FNY8</accession>
<sequence>DMVAEGVPAYDPHGKQRTNANGHTHGPSTQLTDEHARLGWSDASMSGGIAVHVDGRKIAKIHPGLLVAAAIVRGARQAHYGAGFLGPLVKIDGPQQDLVNDPDGWLRARF</sequence>
<name>A0A952FNY8_9PROT</name>
<reference evidence="2" key="1">
    <citation type="submission" date="2020-06" db="EMBL/GenBank/DDBJ databases">
        <title>Stable isotope informed genome-resolved metagenomics uncovers potential trophic interactions in rhizosphere soil.</title>
        <authorList>
            <person name="Starr E.P."/>
            <person name="Shi S."/>
            <person name="Blazewicz S.J."/>
            <person name="Koch B.J."/>
            <person name="Probst A.J."/>
            <person name="Hungate B.A."/>
            <person name="Pett-Ridge J."/>
            <person name="Firestone M.K."/>
            <person name="Banfield J.F."/>
        </authorList>
    </citation>
    <scope>NUCLEOTIDE SEQUENCE</scope>
    <source>
        <strain evidence="2">YM_69_17</strain>
    </source>
</reference>
<proteinExistence type="predicted"/>
<dbReference type="EMBL" id="JAEKLZ010000390">
    <property type="protein sequence ID" value="MBW8728313.1"/>
    <property type="molecule type" value="Genomic_DNA"/>
</dbReference>
<protein>
    <submittedName>
        <fullName evidence="2">Uncharacterized protein</fullName>
    </submittedName>
</protein>
<feature type="non-terminal residue" evidence="2">
    <location>
        <position position="1"/>
    </location>
</feature>
<feature type="compositionally biased region" description="Polar residues" evidence="1">
    <location>
        <begin position="17"/>
        <end position="31"/>
    </location>
</feature>
<feature type="region of interest" description="Disordered" evidence="1">
    <location>
        <begin position="1"/>
        <end position="31"/>
    </location>
</feature>
<organism evidence="2 3">
    <name type="scientific">Inquilinus limosus</name>
    <dbReference type="NCBI Taxonomy" id="171674"/>
    <lineage>
        <taxon>Bacteria</taxon>
        <taxon>Pseudomonadati</taxon>
        <taxon>Pseudomonadota</taxon>
        <taxon>Alphaproteobacteria</taxon>
        <taxon>Rhodospirillales</taxon>
        <taxon>Rhodospirillaceae</taxon>
        <taxon>Inquilinus</taxon>
    </lineage>
</organism>
<comment type="caution">
    <text evidence="2">The sequence shown here is derived from an EMBL/GenBank/DDBJ whole genome shotgun (WGS) entry which is preliminary data.</text>
</comment>
<dbReference type="AlphaFoldDB" id="A0A952FNY8"/>
<gene>
    <name evidence="2" type="ORF">JF625_24610</name>
</gene>
<evidence type="ECO:0000256" key="1">
    <source>
        <dbReference type="SAM" id="MobiDB-lite"/>
    </source>
</evidence>
<evidence type="ECO:0000313" key="2">
    <source>
        <dbReference type="EMBL" id="MBW8728313.1"/>
    </source>
</evidence>